<dbReference type="InterPro" id="IPR050156">
    <property type="entry name" value="TC-AMP_synthase_SUA5"/>
</dbReference>
<dbReference type="PROSITE" id="PS51163">
    <property type="entry name" value="YRDC"/>
    <property type="match status" value="1"/>
</dbReference>
<evidence type="ECO:0000256" key="8">
    <source>
        <dbReference type="ARBA" id="ARBA00022695"/>
    </source>
</evidence>
<dbReference type="Gene3D" id="3.90.870.10">
    <property type="entry name" value="DHBP synthase"/>
    <property type="match status" value="1"/>
</dbReference>
<dbReference type="FunFam" id="3.40.50.11030:FF:000001">
    <property type="entry name" value="Threonylcarbamoyl-AMP synthase"/>
    <property type="match status" value="1"/>
</dbReference>
<dbReference type="InterPro" id="IPR017945">
    <property type="entry name" value="DHBP_synth_RibB-like_a/b_dom"/>
</dbReference>
<gene>
    <name evidence="14" type="ORF">C1N76_08200</name>
</gene>
<comment type="subcellular location">
    <subcellularLocation>
        <location evidence="1 13">Cytoplasm</location>
    </subcellularLocation>
</comment>
<evidence type="ECO:0000256" key="6">
    <source>
        <dbReference type="ARBA" id="ARBA00022679"/>
    </source>
</evidence>
<dbReference type="GO" id="GO:0000049">
    <property type="term" value="F:tRNA binding"/>
    <property type="evidence" value="ECO:0007669"/>
    <property type="project" value="TreeGrafter"/>
</dbReference>
<dbReference type="PANTHER" id="PTHR17490">
    <property type="entry name" value="SUA5"/>
    <property type="match status" value="1"/>
</dbReference>
<dbReference type="EC" id="2.7.7.87" evidence="3 13"/>
<protein>
    <recommendedName>
        <fullName evidence="4 13">Threonylcarbamoyl-AMP synthase</fullName>
        <shortName evidence="13">TC-AMP synthase</shortName>
        <ecNumber evidence="3 13">2.7.7.87</ecNumber>
    </recommendedName>
    <alternativeName>
        <fullName evidence="11 13">L-threonylcarbamoyladenylate synthase</fullName>
    </alternativeName>
</protein>
<dbReference type="Pfam" id="PF03481">
    <property type="entry name" value="Sua5_C"/>
    <property type="match status" value="1"/>
</dbReference>
<evidence type="ECO:0000256" key="1">
    <source>
        <dbReference type="ARBA" id="ARBA00004496"/>
    </source>
</evidence>
<keyword evidence="6 13" id="KW-0808">Transferase</keyword>
<dbReference type="InterPro" id="IPR005145">
    <property type="entry name" value="Sua5_C"/>
</dbReference>
<dbReference type="InterPro" id="IPR010923">
    <property type="entry name" value="T(6)A37_SUA5"/>
</dbReference>
<dbReference type="GO" id="GO:0061710">
    <property type="term" value="F:L-threonylcarbamoyladenylate synthase"/>
    <property type="evidence" value="ECO:0007669"/>
    <property type="project" value="UniProtKB-EC"/>
</dbReference>
<dbReference type="GO" id="GO:0008033">
    <property type="term" value="P:tRNA processing"/>
    <property type="evidence" value="ECO:0007669"/>
    <property type="project" value="UniProtKB-KW"/>
</dbReference>
<evidence type="ECO:0000256" key="9">
    <source>
        <dbReference type="ARBA" id="ARBA00022741"/>
    </source>
</evidence>
<dbReference type="GO" id="GO:0005524">
    <property type="term" value="F:ATP binding"/>
    <property type="evidence" value="ECO:0007669"/>
    <property type="project" value="UniProtKB-UniRule"/>
</dbReference>
<comment type="function">
    <text evidence="13">Required for the formation of a threonylcarbamoyl group on adenosine at position 37 (t(6)A37) in tRNAs that read codons beginning with adenine.</text>
</comment>
<dbReference type="EMBL" id="CP027303">
    <property type="protein sequence ID" value="AWO74496.1"/>
    <property type="molecule type" value="Genomic_DNA"/>
</dbReference>
<organism evidence="14 15">
    <name type="scientific">Geobacillus thermoleovorans</name>
    <name type="common">Bacillus thermoleovorans</name>
    <dbReference type="NCBI Taxonomy" id="33941"/>
    <lineage>
        <taxon>Bacteria</taxon>
        <taxon>Bacillati</taxon>
        <taxon>Bacillota</taxon>
        <taxon>Bacilli</taxon>
        <taxon>Bacillales</taxon>
        <taxon>Anoxybacillaceae</taxon>
        <taxon>Geobacillus</taxon>
        <taxon>Geobacillus thermoleovorans group</taxon>
    </lineage>
</organism>
<evidence type="ECO:0000256" key="10">
    <source>
        <dbReference type="ARBA" id="ARBA00022840"/>
    </source>
</evidence>
<dbReference type="Gene3D" id="3.40.50.11030">
    <property type="entry name" value="Threonylcarbamoyl-AMP synthase, C-terminal domain"/>
    <property type="match status" value="1"/>
</dbReference>
<proteinExistence type="inferred from homology"/>
<keyword evidence="9 13" id="KW-0547">Nucleotide-binding</keyword>
<dbReference type="InterPro" id="IPR038385">
    <property type="entry name" value="Sua5/YwlC_C"/>
</dbReference>
<dbReference type="SUPFAM" id="SSF55821">
    <property type="entry name" value="YrdC/RibB"/>
    <property type="match status" value="1"/>
</dbReference>
<evidence type="ECO:0000256" key="3">
    <source>
        <dbReference type="ARBA" id="ARBA00012584"/>
    </source>
</evidence>
<dbReference type="Pfam" id="PF01300">
    <property type="entry name" value="Sua5_yciO_yrdC"/>
    <property type="match status" value="1"/>
</dbReference>
<reference evidence="15" key="1">
    <citation type="submission" date="2018-02" db="EMBL/GenBank/DDBJ databases">
        <title>The complete genome of bacterial strain SGAirxxxx.</title>
        <authorList>
            <person name="Schuster S.C."/>
        </authorList>
    </citation>
    <scope>NUCLEOTIDE SEQUENCE [LARGE SCALE GENOMIC DNA]</scope>
    <source>
        <strain evidence="15">SGAir0734</strain>
    </source>
</reference>
<keyword evidence="10 13" id="KW-0067">ATP-binding</keyword>
<dbReference type="AlphaFoldDB" id="A0A1C3D6D0"/>
<dbReference type="PANTHER" id="PTHR17490:SF16">
    <property type="entry name" value="THREONYLCARBAMOYL-AMP SYNTHASE"/>
    <property type="match status" value="1"/>
</dbReference>
<dbReference type="Proteomes" id="UP000246996">
    <property type="component" value="Chromosome"/>
</dbReference>
<evidence type="ECO:0000256" key="12">
    <source>
        <dbReference type="ARBA" id="ARBA00048366"/>
    </source>
</evidence>
<evidence type="ECO:0000256" key="4">
    <source>
        <dbReference type="ARBA" id="ARBA00015492"/>
    </source>
</evidence>
<keyword evidence="7 13" id="KW-0819">tRNA processing</keyword>
<dbReference type="RefSeq" id="WP_013146615.1">
    <property type="nucleotide sequence ID" value="NZ_CP017071.1"/>
</dbReference>
<evidence type="ECO:0000256" key="13">
    <source>
        <dbReference type="PIRNR" id="PIRNR004930"/>
    </source>
</evidence>
<comment type="catalytic activity">
    <reaction evidence="12 13">
        <text>L-threonine + hydrogencarbonate + ATP = L-threonylcarbamoyladenylate + diphosphate + H2O</text>
        <dbReference type="Rhea" id="RHEA:36407"/>
        <dbReference type="ChEBI" id="CHEBI:15377"/>
        <dbReference type="ChEBI" id="CHEBI:17544"/>
        <dbReference type="ChEBI" id="CHEBI:30616"/>
        <dbReference type="ChEBI" id="CHEBI:33019"/>
        <dbReference type="ChEBI" id="CHEBI:57926"/>
        <dbReference type="ChEBI" id="CHEBI:73682"/>
        <dbReference type="EC" id="2.7.7.87"/>
    </reaction>
</comment>
<dbReference type="PIRSF" id="PIRSF004930">
    <property type="entry name" value="Tln_factor_SUA5"/>
    <property type="match status" value="1"/>
</dbReference>
<evidence type="ECO:0000313" key="15">
    <source>
        <dbReference type="Proteomes" id="UP000246996"/>
    </source>
</evidence>
<keyword evidence="5 13" id="KW-0963">Cytoplasm</keyword>
<evidence type="ECO:0000256" key="2">
    <source>
        <dbReference type="ARBA" id="ARBA00007663"/>
    </source>
</evidence>
<evidence type="ECO:0000313" key="14">
    <source>
        <dbReference type="EMBL" id="AWO74496.1"/>
    </source>
</evidence>
<dbReference type="FunFam" id="3.90.870.10:FF:000008">
    <property type="entry name" value="Threonylcarbamoyl-AMP synthase"/>
    <property type="match status" value="1"/>
</dbReference>
<evidence type="ECO:0000256" key="7">
    <source>
        <dbReference type="ARBA" id="ARBA00022694"/>
    </source>
</evidence>
<accession>A0A1C3D6D0</accession>
<keyword evidence="8 13" id="KW-0548">Nucleotidyltransferase</keyword>
<dbReference type="InterPro" id="IPR006070">
    <property type="entry name" value="Sua5-like_dom"/>
</dbReference>
<comment type="similarity">
    <text evidence="2 13">Belongs to the SUA5 family.</text>
</comment>
<dbReference type="GO" id="GO:0006450">
    <property type="term" value="P:regulation of translational fidelity"/>
    <property type="evidence" value="ECO:0007669"/>
    <property type="project" value="TreeGrafter"/>
</dbReference>
<sequence>MEKVKRLKTRVWVVDNIVDKQQVYPQIREAVEWLRAGEVIAFPTETVYGLGADAANTAAVEKIFAAKGRPSDNPLIVHVASMAQAEAVAASIPPMAKTLMERFWPGPLTLVLPKRAKAVSERVTAGLPTVAVRMPDHPLALALIEASGLALAAPSANRSGRPSPTTAAHVLADLDGRIAGVIDGGPTGVGVESTVLDCSGGVPTILRPGGVTKEALIEAIGRVEEAAAVDDEAAPKAPGMKYTHYAPKAPLWIVAGPPAFLQRLVDESRAEGKTVGVLTTEENRDQYAADVVLPCGTRQALETVASRLYDTLRRFDETNVDLIYSEAFPEEGIGAAIMNRLRKAAGGRAISEQRK</sequence>
<name>A0A1C3D6D0_GEOTH</name>
<dbReference type="GO" id="GO:0003725">
    <property type="term" value="F:double-stranded RNA binding"/>
    <property type="evidence" value="ECO:0007669"/>
    <property type="project" value="UniProtKB-UniRule"/>
</dbReference>
<evidence type="ECO:0000256" key="11">
    <source>
        <dbReference type="ARBA" id="ARBA00029774"/>
    </source>
</evidence>
<evidence type="ECO:0000256" key="5">
    <source>
        <dbReference type="ARBA" id="ARBA00022490"/>
    </source>
</evidence>
<dbReference type="NCBIfam" id="TIGR00057">
    <property type="entry name" value="L-threonylcarbamoyladenylate synthase"/>
    <property type="match status" value="1"/>
</dbReference>
<dbReference type="GO" id="GO:0005737">
    <property type="term" value="C:cytoplasm"/>
    <property type="evidence" value="ECO:0007669"/>
    <property type="project" value="UniProtKB-SubCell"/>
</dbReference>